<dbReference type="GeneID" id="61250328"/>
<evidence type="ECO:0000313" key="8">
    <source>
        <dbReference type="Proteomes" id="UP000051565"/>
    </source>
</evidence>
<dbReference type="RefSeq" id="WP_054646213.1">
    <property type="nucleotide sequence ID" value="NZ_FUXS01000001.1"/>
</dbReference>
<reference evidence="7 8" key="1">
    <citation type="journal article" date="2015" name="Genome Announc.">
        <title>Expanding the biotechnology potential of lactobacilli through comparative genomics of 213 strains and associated genera.</title>
        <authorList>
            <person name="Sun Z."/>
            <person name="Harris H.M."/>
            <person name="McCann A."/>
            <person name="Guo C."/>
            <person name="Argimon S."/>
            <person name="Zhang W."/>
            <person name="Yang X."/>
            <person name="Jeffery I.B."/>
            <person name="Cooney J.C."/>
            <person name="Kagawa T.F."/>
            <person name="Liu W."/>
            <person name="Song Y."/>
            <person name="Salvetti E."/>
            <person name="Wrobel A."/>
            <person name="Rasinkangas P."/>
            <person name="Parkhill J."/>
            <person name="Rea M.C."/>
            <person name="O'Sullivan O."/>
            <person name="Ritari J."/>
            <person name="Douillard F.P."/>
            <person name="Paul Ross R."/>
            <person name="Yang R."/>
            <person name="Briner A.E."/>
            <person name="Felis G.E."/>
            <person name="de Vos W.M."/>
            <person name="Barrangou R."/>
            <person name="Klaenhammer T.R."/>
            <person name="Caufield P.W."/>
            <person name="Cui Y."/>
            <person name="Zhang H."/>
            <person name="O'Toole P.W."/>
        </authorList>
    </citation>
    <scope>NUCLEOTIDE SEQUENCE [LARGE SCALE GENOMIC DNA]</scope>
    <source>
        <strain evidence="7 8">DSM 20690</strain>
    </source>
</reference>
<dbReference type="Pfam" id="PF04265">
    <property type="entry name" value="TPK_B1_binding"/>
    <property type="match status" value="1"/>
</dbReference>
<dbReference type="InterPro" id="IPR006282">
    <property type="entry name" value="Thi_PPkinase"/>
</dbReference>
<dbReference type="GO" id="GO:0004788">
    <property type="term" value="F:thiamine diphosphokinase activity"/>
    <property type="evidence" value="ECO:0007669"/>
    <property type="project" value="UniProtKB-UniRule"/>
</dbReference>
<dbReference type="EMBL" id="JQBT01000032">
    <property type="protein sequence ID" value="KRN79043.1"/>
    <property type="molecule type" value="Genomic_DNA"/>
</dbReference>
<dbReference type="InterPro" id="IPR036759">
    <property type="entry name" value="TPK_catalytic_sf"/>
</dbReference>
<comment type="caution">
    <text evidence="7">The sequence shown here is derived from an EMBL/GenBank/DDBJ whole genome shotgun (WGS) entry which is preliminary data.</text>
</comment>
<sequence length="215" mass="24192">MKVVNLLVGGPKTEWPTDLKSDTKIKGPFVGVDRGALSLLEMGIKPIAAVGDFDSVSSVELQQIKKNVSNVYCSNPIKDETDTELGIRYVLKHFPNYQINVYGFSGGRLDQLMTNLLMVYKDPIKSVAEKITLIDRHNFVNFFLPGKYQITKISGMKYLDFVSLEKTKLTLPDEKYKLNNYEIKFPVSFSSNEFIGNHATFSFDSGILMVIQSSD</sequence>
<dbReference type="CDD" id="cd07995">
    <property type="entry name" value="TPK"/>
    <property type="match status" value="1"/>
</dbReference>
<dbReference type="OrthoDB" id="9804377at2"/>
<dbReference type="SMART" id="SM00983">
    <property type="entry name" value="TPK_B1_binding"/>
    <property type="match status" value="1"/>
</dbReference>
<keyword evidence="4" id="KW-0067">ATP-binding</keyword>
<dbReference type="InterPro" id="IPR007371">
    <property type="entry name" value="TPK_catalytic"/>
</dbReference>
<evidence type="ECO:0000256" key="4">
    <source>
        <dbReference type="ARBA" id="ARBA00022840"/>
    </source>
</evidence>
<name>A0A0R2JPI5_9LACO</name>
<evidence type="ECO:0000313" key="7">
    <source>
        <dbReference type="EMBL" id="KRN79043.1"/>
    </source>
</evidence>
<dbReference type="GO" id="GO:0006772">
    <property type="term" value="P:thiamine metabolic process"/>
    <property type="evidence" value="ECO:0007669"/>
    <property type="project" value="UniProtKB-UniRule"/>
</dbReference>
<dbReference type="PANTHER" id="PTHR41299:SF1">
    <property type="entry name" value="THIAMINE PYROPHOSPHOKINASE"/>
    <property type="match status" value="1"/>
</dbReference>
<dbReference type="SUPFAM" id="SSF63999">
    <property type="entry name" value="Thiamin pyrophosphokinase, catalytic domain"/>
    <property type="match status" value="1"/>
</dbReference>
<feature type="domain" description="Thiamin pyrophosphokinase thiamin-binding" evidence="6">
    <location>
        <begin position="146"/>
        <end position="209"/>
    </location>
</feature>
<keyword evidence="8" id="KW-1185">Reference proteome</keyword>
<dbReference type="NCBIfam" id="TIGR01378">
    <property type="entry name" value="thi_PPkinase"/>
    <property type="match status" value="1"/>
</dbReference>
<dbReference type="InterPro" id="IPR007373">
    <property type="entry name" value="Thiamin_PyroPKinase_B1-bd"/>
</dbReference>
<dbReference type="Gene3D" id="3.40.50.10240">
    <property type="entry name" value="Thiamin pyrophosphokinase, catalytic domain"/>
    <property type="match status" value="1"/>
</dbReference>
<dbReference type="GO" id="GO:0030975">
    <property type="term" value="F:thiamine binding"/>
    <property type="evidence" value="ECO:0007669"/>
    <property type="project" value="InterPro"/>
</dbReference>
<dbReference type="InterPro" id="IPR053149">
    <property type="entry name" value="TPK"/>
</dbReference>
<keyword evidence="2" id="KW-0547">Nucleotide-binding</keyword>
<dbReference type="PATRIC" id="fig|1122148.6.peg.467"/>
<evidence type="ECO:0000256" key="3">
    <source>
        <dbReference type="ARBA" id="ARBA00022777"/>
    </source>
</evidence>
<accession>A0A0R2JPI5</accession>
<dbReference type="PANTHER" id="PTHR41299">
    <property type="entry name" value="THIAMINE PYROPHOSPHOKINASE"/>
    <property type="match status" value="1"/>
</dbReference>
<dbReference type="Pfam" id="PF04263">
    <property type="entry name" value="TPK_catalytic"/>
    <property type="match status" value="1"/>
</dbReference>
<dbReference type="EC" id="2.7.6.2" evidence="5"/>
<evidence type="ECO:0000259" key="6">
    <source>
        <dbReference type="SMART" id="SM00983"/>
    </source>
</evidence>
<organism evidence="7 8">
    <name type="scientific">Fructilactobacillus lindneri DSM 20690 = JCM 11027</name>
    <dbReference type="NCBI Taxonomy" id="1122148"/>
    <lineage>
        <taxon>Bacteria</taxon>
        <taxon>Bacillati</taxon>
        <taxon>Bacillota</taxon>
        <taxon>Bacilli</taxon>
        <taxon>Lactobacillales</taxon>
        <taxon>Lactobacillaceae</taxon>
        <taxon>Fructilactobacillus</taxon>
    </lineage>
</organism>
<keyword evidence="3" id="KW-0418">Kinase</keyword>
<dbReference type="STRING" id="53444.AYR59_05685"/>
<evidence type="ECO:0000256" key="2">
    <source>
        <dbReference type="ARBA" id="ARBA00022741"/>
    </source>
</evidence>
<dbReference type="GO" id="GO:0016301">
    <property type="term" value="F:kinase activity"/>
    <property type="evidence" value="ECO:0007669"/>
    <property type="project" value="UniProtKB-KW"/>
</dbReference>
<protein>
    <recommendedName>
        <fullName evidence="5">Thiamine diphosphokinase</fullName>
        <ecNumber evidence="5">2.7.6.2</ecNumber>
    </recommendedName>
</protein>
<dbReference type="AlphaFoldDB" id="A0A0R2JPI5"/>
<dbReference type="GO" id="GO:0009229">
    <property type="term" value="P:thiamine diphosphate biosynthetic process"/>
    <property type="evidence" value="ECO:0007669"/>
    <property type="project" value="InterPro"/>
</dbReference>
<evidence type="ECO:0000256" key="1">
    <source>
        <dbReference type="ARBA" id="ARBA00022679"/>
    </source>
</evidence>
<keyword evidence="1" id="KW-0808">Transferase</keyword>
<evidence type="ECO:0000256" key="5">
    <source>
        <dbReference type="NCBIfam" id="TIGR01378"/>
    </source>
</evidence>
<proteinExistence type="predicted"/>
<dbReference type="Proteomes" id="UP000051565">
    <property type="component" value="Unassembled WGS sequence"/>
</dbReference>
<dbReference type="GO" id="GO:0005524">
    <property type="term" value="F:ATP binding"/>
    <property type="evidence" value="ECO:0007669"/>
    <property type="project" value="UniProtKB-KW"/>
</dbReference>
<gene>
    <name evidence="7" type="ORF">IV52_GL000448</name>
</gene>